<dbReference type="InterPro" id="IPR019821">
    <property type="entry name" value="Kinesin_motor_CS"/>
</dbReference>
<dbReference type="PROSITE" id="PS50067">
    <property type="entry name" value="KINESIN_MOTOR_2"/>
    <property type="match status" value="1"/>
</dbReference>
<dbReference type="PANTHER" id="PTHR47117">
    <property type="entry name" value="STAR-RELATED LIPID TRANSFER PROTEIN 9"/>
    <property type="match status" value="1"/>
</dbReference>
<evidence type="ECO:0000256" key="18">
    <source>
        <dbReference type="PROSITE-ProRule" id="PRU00283"/>
    </source>
</evidence>
<dbReference type="FunFam" id="3.40.850.10:FF:000004">
    <property type="entry name" value="Kinesin-like protein isoform 2"/>
    <property type="match status" value="1"/>
</dbReference>
<dbReference type="CDD" id="cd01365">
    <property type="entry name" value="KISc_KIF1A_KIF1B"/>
    <property type="match status" value="1"/>
</dbReference>
<dbReference type="Pfam" id="PF12473">
    <property type="entry name" value="DUF3694"/>
    <property type="match status" value="1"/>
</dbReference>
<dbReference type="Ensembl" id="ENSCCRT00015081134.1">
    <property type="protein sequence ID" value="ENSCCRP00015078557.1"/>
    <property type="gene ID" value="ENSCCRG00015030992.1"/>
</dbReference>
<keyword evidence="8" id="KW-0770">Synapse</keyword>
<evidence type="ECO:0000256" key="17">
    <source>
        <dbReference type="ARBA" id="ARBA00066390"/>
    </source>
</evidence>
<dbReference type="InterPro" id="IPR027417">
    <property type="entry name" value="P-loop_NTPase"/>
</dbReference>
<dbReference type="SMART" id="SM00129">
    <property type="entry name" value="KISc"/>
    <property type="match status" value="1"/>
</dbReference>
<dbReference type="InterPro" id="IPR022140">
    <property type="entry name" value="Kinesin-like_KIF1-typ"/>
</dbReference>
<keyword evidence="5" id="KW-0493">Microtubule</keyword>
<evidence type="ECO:0000256" key="19">
    <source>
        <dbReference type="SAM" id="Coils"/>
    </source>
</evidence>
<dbReference type="GO" id="GO:0008017">
    <property type="term" value="F:microtubule binding"/>
    <property type="evidence" value="ECO:0007669"/>
    <property type="project" value="InterPro"/>
</dbReference>
<feature type="domain" description="FHA" evidence="21">
    <location>
        <begin position="469"/>
        <end position="525"/>
    </location>
</feature>
<evidence type="ECO:0000259" key="22">
    <source>
        <dbReference type="PROSITE" id="PS50067"/>
    </source>
</evidence>
<evidence type="ECO:0000313" key="23">
    <source>
        <dbReference type="Ensembl" id="ENSCCRP00015078557.1"/>
    </source>
</evidence>
<dbReference type="Pfam" id="PF00498">
    <property type="entry name" value="FHA"/>
    <property type="match status" value="1"/>
</dbReference>
<organism evidence="23 24">
    <name type="scientific">Cyprinus carpio</name>
    <name type="common">Common carp</name>
    <dbReference type="NCBI Taxonomy" id="7962"/>
    <lineage>
        <taxon>Eukaryota</taxon>
        <taxon>Metazoa</taxon>
        <taxon>Chordata</taxon>
        <taxon>Craniata</taxon>
        <taxon>Vertebrata</taxon>
        <taxon>Euteleostomi</taxon>
        <taxon>Actinopterygii</taxon>
        <taxon>Neopterygii</taxon>
        <taxon>Teleostei</taxon>
        <taxon>Ostariophysi</taxon>
        <taxon>Cypriniformes</taxon>
        <taxon>Cyprinidae</taxon>
        <taxon>Cyprininae</taxon>
        <taxon>Cyprinus</taxon>
    </lineage>
</organism>
<keyword evidence="10" id="KW-0472">Membrane</keyword>
<feature type="domain" description="PH" evidence="20">
    <location>
        <begin position="1546"/>
        <end position="1644"/>
    </location>
</feature>
<keyword evidence="14" id="KW-0968">Cytoplasmic vesicle</keyword>
<keyword evidence="4" id="KW-0597">Phosphoprotein</keyword>
<evidence type="ECO:0000256" key="12">
    <source>
        <dbReference type="ARBA" id="ARBA00023212"/>
    </source>
</evidence>
<evidence type="ECO:0000256" key="6">
    <source>
        <dbReference type="ARBA" id="ARBA00022741"/>
    </source>
</evidence>
<feature type="coiled-coil region" evidence="19">
    <location>
        <begin position="581"/>
        <end position="619"/>
    </location>
</feature>
<evidence type="ECO:0000256" key="9">
    <source>
        <dbReference type="ARBA" id="ARBA00023054"/>
    </source>
</evidence>
<sequence>MAGASVKVAVRVRPFNSREIGKESKCIIQMSGNTTTIINPKLPKESKSFNFDYSYWSHTTPEDVNYACQKLVYKDIGEEMLLHAFEGYNVCIFAYGQTGAGKSYTMMGKQEKDQEGIIPLLCEDLFTKISDNNDNSMSYSVEVSYMEIYCERVRDLLNPKNKGNLRVREHPLMGPYVEDLSKLAVTSYSDIQDLMDSGNKARTVAATNMNETSSRSHAVFNIIFTQKRHDSDTENTSEKVSKISLVDLAGSERADSTGAKGTRLKEGANINKSLTTLGKVISALAEVKKKKVESFIPYRDSVLTWLLRENLGGNSRTAMVAALSPADINYDETLSTLRYADRAKQIRCNAVINEDPNNRLVRELKEEVARLKDLLYAQGLGDIIESESPDTLQTEQLQQLNETWEEKLRRTEAIRMEREALLAEMGVAMREDGGTVGVFSPKKTPHLVNLNEDPLMSECLLYYIKDGITKVGREDASSRQDIVLSGHFIKDEHCIFTSSTNASGEGTVVLEPCEGAETYVNGKGVTEPTVLRSGNRIIMGKSHVFRFNDPEQARQERERTPCADTPAEPVDWAFAQRELLEKQGIDMKQEMEQRLQELEEQYRKEREEASNLLEQQRLVNISFEMGSYFGPVVPWTKRETELALWAFRKWRFYQFTSLRDLLWGNAVFLKEANAISVELKKKVQFQFVLLTDTLYSPLPPDLLPPSIAQDREKRLFPRTIVAVEVQDQKNGATHYWTLDKLSRQRLDLMREMYDRAAEVPSTAVEDCDHMMSGGDPFYDRFPWFRLVGRTPILNTCMSKRMSDLTLSPTLSDPDSDITELADERHYGKVEVEEEELDDLDDEIFMEDPGSELGREEEDGVGEHCPGVSDGQDPFYDRWPLFSLVGRAFVYLSNLLYPVPLVHRVAIVSEKGEVKGFLRVAVQAISADEEAPDYGSGVRQSGTAKISFEDQQFEKFHTESCTGGMSHTNTSQEELRIVEGEGQNSEMGLSADEVNNNTLTQEKSLQHLNIGSNFTFRVTVLQASSISAEYADIFCQFNFIHRHDEAFSTEPLKNTGRGPPLGFYHVQNITVEVTKSFVEYIKSQPIVFESPKMSNKKFPPSLYYAFVKASSCGLSVSELFLCLSPVPATKLNTLTRSTAGPCHCKYDLMAFFEICELEANGDYIPAVVDHRGGMPCHGTFLLHQGIQRRITVTIAHETGNDIEWKEVKELVIGRIRNTPEADETIIDPNILSLNILSSAVCNFYRTFYRFEAAWDSSMHNSLLLNRVTPYGEKIYITLSAYLEMENCTQPTVITKDFCMVFYSRDAKLPASRSIRNLFSTGAFSNRVTGVYELSLCHLADIGSPGMQRRRRRVLDTSVAYVRGEENLAGWRPRSDSLILDHQWELEKLSLLQEVEKTRHYLLLREKLEASLLLGQDSFCGKDLMDSPKASSPMINPVVSLCLDSPNERQRDLAAKCVRLLMHTFNRQYSQVSSSLSESKVSLYSPSVHPDLASFSRPCRPDISLLRSLLLLMSHLTVFFLQPFKKNCLHFTFTVIHSLRVEQHEYPIVSKKGYLHFLEPHTSGWVKRYIVVRRPYVYLYRNERDCVERAIINLSSAQVEYSEDQQVMLRAPNTFAVCTEHRNILLQAANDKEMHDWLYAFNPLLAGTIRYSK</sequence>
<dbReference type="InterPro" id="IPR032405">
    <property type="entry name" value="Kinesin_assoc"/>
</dbReference>
<keyword evidence="3" id="KW-0963">Cytoplasm</keyword>
<dbReference type="GO" id="GO:0045202">
    <property type="term" value="C:synapse"/>
    <property type="evidence" value="ECO:0007669"/>
    <property type="project" value="UniProtKB-SubCell"/>
</dbReference>
<keyword evidence="7 18" id="KW-0067">ATP-binding</keyword>
<evidence type="ECO:0000256" key="10">
    <source>
        <dbReference type="ARBA" id="ARBA00023136"/>
    </source>
</evidence>
<comment type="catalytic activity">
    <reaction evidence="16">
        <text>ATP + H2O + a kinesin associated with a microtubule at position (n) = ADP + phosphate a kinesin associated with a microtubule at position (n+1, toward the plus end).</text>
        <dbReference type="EC" id="5.6.1.3"/>
    </reaction>
</comment>
<dbReference type="InterPro" id="IPR022164">
    <property type="entry name" value="Kinesin-like"/>
</dbReference>
<dbReference type="Pfam" id="PF12423">
    <property type="entry name" value="KIF1B"/>
    <property type="match status" value="1"/>
</dbReference>
<dbReference type="InterPro" id="IPR008984">
    <property type="entry name" value="SMAD_FHA_dom_sf"/>
</dbReference>
<dbReference type="Gene3D" id="2.30.29.30">
    <property type="entry name" value="Pleckstrin-homology domain (PH domain)/Phosphotyrosine-binding domain (PTB)"/>
    <property type="match status" value="1"/>
</dbReference>
<keyword evidence="9 19" id="KW-0175">Coiled coil</keyword>
<dbReference type="PROSITE" id="PS50003">
    <property type="entry name" value="PH_DOMAIN"/>
    <property type="match status" value="1"/>
</dbReference>
<dbReference type="InterPro" id="IPR049780">
    <property type="entry name" value="PH_KIFIA_KIFIB"/>
</dbReference>
<evidence type="ECO:0000256" key="7">
    <source>
        <dbReference type="ARBA" id="ARBA00022840"/>
    </source>
</evidence>
<dbReference type="FunFam" id="2.30.29.30:FF:000023">
    <property type="entry name" value="Kinesin family member 1B"/>
    <property type="match status" value="1"/>
</dbReference>
<evidence type="ECO:0000259" key="20">
    <source>
        <dbReference type="PROSITE" id="PS50003"/>
    </source>
</evidence>
<feature type="domain" description="Kinesin motor" evidence="22">
    <location>
        <begin position="5"/>
        <end position="346"/>
    </location>
</feature>
<dbReference type="PROSITE" id="PS00411">
    <property type="entry name" value="KINESIN_MOTOR_1"/>
    <property type="match status" value="1"/>
</dbReference>
<dbReference type="InterPro" id="IPR011993">
    <property type="entry name" value="PH-like_dom_sf"/>
</dbReference>
<dbReference type="Proteomes" id="UP000694700">
    <property type="component" value="Unplaced"/>
</dbReference>
<dbReference type="SUPFAM" id="SSF50729">
    <property type="entry name" value="PH domain-like"/>
    <property type="match status" value="1"/>
</dbReference>
<dbReference type="Pfam" id="PF00225">
    <property type="entry name" value="Kinesin"/>
    <property type="match status" value="1"/>
</dbReference>
<evidence type="ECO:0000256" key="1">
    <source>
        <dbReference type="ARBA" id="ARBA00004245"/>
    </source>
</evidence>
<dbReference type="SUPFAM" id="SSF49879">
    <property type="entry name" value="SMAD/FHA domain"/>
    <property type="match status" value="1"/>
</dbReference>
<dbReference type="EC" id="5.6.1.3" evidence="17"/>
<evidence type="ECO:0000256" key="11">
    <source>
        <dbReference type="ARBA" id="ARBA00023175"/>
    </source>
</evidence>
<dbReference type="GO" id="GO:0048731">
    <property type="term" value="P:system development"/>
    <property type="evidence" value="ECO:0007669"/>
    <property type="project" value="UniProtKB-ARBA"/>
</dbReference>
<evidence type="ECO:0000256" key="15">
    <source>
        <dbReference type="ARBA" id="ARBA00034103"/>
    </source>
</evidence>
<keyword evidence="6 18" id="KW-0547">Nucleotide-binding</keyword>
<dbReference type="PANTHER" id="PTHR47117:SF2">
    <property type="entry name" value="KINESIN-LIKE PROTEIN KIF1A ISOFORM X1"/>
    <property type="match status" value="1"/>
</dbReference>
<keyword evidence="12" id="KW-0206">Cytoskeleton</keyword>
<evidence type="ECO:0000256" key="5">
    <source>
        <dbReference type="ARBA" id="ARBA00022701"/>
    </source>
</evidence>
<accession>A0A8C1XBA3</accession>
<dbReference type="PRINTS" id="PR00380">
    <property type="entry name" value="KINESINHEAVY"/>
</dbReference>
<dbReference type="GO" id="GO:0030658">
    <property type="term" value="C:transport vesicle membrane"/>
    <property type="evidence" value="ECO:0007669"/>
    <property type="project" value="UniProtKB-SubCell"/>
</dbReference>
<dbReference type="GO" id="GO:0005874">
    <property type="term" value="C:microtubule"/>
    <property type="evidence" value="ECO:0007669"/>
    <property type="project" value="UniProtKB-KW"/>
</dbReference>
<dbReference type="CDD" id="cd01233">
    <property type="entry name" value="PH_KIFIA_KIFIB"/>
    <property type="match status" value="1"/>
</dbReference>
<dbReference type="Gene3D" id="6.10.250.2520">
    <property type="match status" value="1"/>
</dbReference>
<evidence type="ECO:0000256" key="14">
    <source>
        <dbReference type="ARBA" id="ARBA00023329"/>
    </source>
</evidence>
<comment type="similarity">
    <text evidence="18">Belongs to the TRAFAC class myosin-kinesin ATPase superfamily. Kinesin family.</text>
</comment>
<proteinExistence type="inferred from homology"/>
<evidence type="ECO:0000259" key="21">
    <source>
        <dbReference type="PROSITE" id="PS50006"/>
    </source>
</evidence>
<evidence type="ECO:0000256" key="2">
    <source>
        <dbReference type="ARBA" id="ARBA00004250"/>
    </source>
</evidence>
<evidence type="ECO:0000256" key="13">
    <source>
        <dbReference type="ARBA" id="ARBA00023235"/>
    </source>
</evidence>
<dbReference type="Pfam" id="PF00169">
    <property type="entry name" value="PH"/>
    <property type="match status" value="1"/>
</dbReference>
<evidence type="ECO:0000256" key="8">
    <source>
        <dbReference type="ARBA" id="ARBA00023018"/>
    </source>
</evidence>
<comment type="subcellular location">
    <subcellularLocation>
        <location evidence="1">Cytoplasm</location>
        <location evidence="1">Cytoskeleton</location>
    </subcellularLocation>
    <subcellularLocation>
        <location evidence="2">Cytoplasmic vesicle</location>
        <location evidence="2">Secretory vesicle membrane</location>
    </subcellularLocation>
    <subcellularLocation>
        <location evidence="15">Synapse</location>
    </subcellularLocation>
</comment>
<evidence type="ECO:0000256" key="16">
    <source>
        <dbReference type="ARBA" id="ARBA00050273"/>
    </source>
</evidence>
<dbReference type="GO" id="GO:0005524">
    <property type="term" value="F:ATP binding"/>
    <property type="evidence" value="ECO:0007669"/>
    <property type="project" value="UniProtKB-UniRule"/>
</dbReference>
<dbReference type="InterPro" id="IPR001752">
    <property type="entry name" value="Kinesin_motor_dom"/>
</dbReference>
<dbReference type="Gene3D" id="3.40.850.10">
    <property type="entry name" value="Kinesin motor domain"/>
    <property type="match status" value="1"/>
</dbReference>
<dbReference type="GO" id="GO:0008574">
    <property type="term" value="F:plus-end-directed microtubule motor activity"/>
    <property type="evidence" value="ECO:0007669"/>
    <property type="project" value="UniProtKB-EC"/>
</dbReference>
<protein>
    <recommendedName>
        <fullName evidence="17">plus-end-directed kinesin ATPase</fullName>
        <ecNumber evidence="17">5.6.1.3</ecNumber>
    </recommendedName>
</protein>
<evidence type="ECO:0000256" key="3">
    <source>
        <dbReference type="ARBA" id="ARBA00022490"/>
    </source>
</evidence>
<dbReference type="FunFam" id="2.60.200.20:FF:000001">
    <property type="entry name" value="Kinesin family member 1B"/>
    <property type="match status" value="1"/>
</dbReference>
<keyword evidence="13" id="KW-0413">Isomerase</keyword>
<dbReference type="SMART" id="SM00240">
    <property type="entry name" value="FHA"/>
    <property type="match status" value="1"/>
</dbReference>
<dbReference type="Pfam" id="PF16183">
    <property type="entry name" value="Kinesin_assoc"/>
    <property type="match status" value="2"/>
</dbReference>
<dbReference type="GO" id="GO:0010970">
    <property type="term" value="P:transport along microtubule"/>
    <property type="evidence" value="ECO:0007669"/>
    <property type="project" value="UniProtKB-ARBA"/>
</dbReference>
<dbReference type="InterPro" id="IPR036961">
    <property type="entry name" value="Kinesin_motor_dom_sf"/>
</dbReference>
<dbReference type="SMART" id="SM00233">
    <property type="entry name" value="PH"/>
    <property type="match status" value="1"/>
</dbReference>
<dbReference type="InterPro" id="IPR000253">
    <property type="entry name" value="FHA_dom"/>
</dbReference>
<reference evidence="23" key="1">
    <citation type="submission" date="2025-08" db="UniProtKB">
        <authorList>
            <consortium name="Ensembl"/>
        </authorList>
    </citation>
    <scope>IDENTIFICATION</scope>
</reference>
<dbReference type="PROSITE" id="PS50006">
    <property type="entry name" value="FHA_DOMAIN"/>
    <property type="match status" value="1"/>
</dbReference>
<name>A0A8C1XBA3_CYPCA</name>
<evidence type="ECO:0000313" key="24">
    <source>
        <dbReference type="Proteomes" id="UP000694700"/>
    </source>
</evidence>
<evidence type="ECO:0000256" key="4">
    <source>
        <dbReference type="ARBA" id="ARBA00022553"/>
    </source>
</evidence>
<dbReference type="Gene3D" id="2.60.200.20">
    <property type="match status" value="1"/>
</dbReference>
<dbReference type="SUPFAM" id="SSF52540">
    <property type="entry name" value="P-loop containing nucleoside triphosphate hydrolases"/>
    <property type="match status" value="1"/>
</dbReference>
<keyword evidence="11 18" id="KW-0505">Motor protein</keyword>
<dbReference type="InterPro" id="IPR001849">
    <property type="entry name" value="PH_domain"/>
</dbReference>
<feature type="binding site" evidence="18">
    <location>
        <begin position="96"/>
        <end position="103"/>
    </location>
    <ligand>
        <name>ATP</name>
        <dbReference type="ChEBI" id="CHEBI:30616"/>
    </ligand>
</feature>